<evidence type="ECO:0000313" key="2">
    <source>
        <dbReference type="EMBL" id="GFO49574.1"/>
    </source>
</evidence>
<dbReference type="AlphaFoldDB" id="A0AAV4DZR1"/>
<keyword evidence="3" id="KW-1185">Reference proteome</keyword>
<gene>
    <name evidence="2" type="ORF">PoB_007607900</name>
</gene>
<sequence>MFLNARHYLIYMCSPTTTIDLESRSSECHWNLRLSTQRDVHLVLIFVLGLGFEPLTSDLVADCPTRYKRSEDSRTHKKYSEQQLADAMADISSGFRATGLHLFNSSEVLNKLPLGKNEARTADTSSAAVFDAVLDVLSSMRGGRKGYPTPKKHRRPIRMNVIPGKSVSLQYLSAPSSIAHSTPTPPVTSSGRESFFPNH</sequence>
<organism evidence="2 3">
    <name type="scientific">Plakobranchus ocellatus</name>
    <dbReference type="NCBI Taxonomy" id="259542"/>
    <lineage>
        <taxon>Eukaryota</taxon>
        <taxon>Metazoa</taxon>
        <taxon>Spiralia</taxon>
        <taxon>Lophotrochozoa</taxon>
        <taxon>Mollusca</taxon>
        <taxon>Gastropoda</taxon>
        <taxon>Heterobranchia</taxon>
        <taxon>Euthyneura</taxon>
        <taxon>Panpulmonata</taxon>
        <taxon>Sacoglossa</taxon>
        <taxon>Placobranchoidea</taxon>
        <taxon>Plakobranchidae</taxon>
        <taxon>Plakobranchus</taxon>
    </lineage>
</organism>
<accession>A0AAV4DZR1</accession>
<protein>
    <submittedName>
        <fullName evidence="2">Pogo transposable element with krab domain</fullName>
    </submittedName>
</protein>
<name>A0AAV4DZR1_9GAST</name>
<feature type="region of interest" description="Disordered" evidence="1">
    <location>
        <begin position="176"/>
        <end position="199"/>
    </location>
</feature>
<evidence type="ECO:0000256" key="1">
    <source>
        <dbReference type="SAM" id="MobiDB-lite"/>
    </source>
</evidence>
<proteinExistence type="predicted"/>
<dbReference type="Proteomes" id="UP000735302">
    <property type="component" value="Unassembled WGS sequence"/>
</dbReference>
<dbReference type="EMBL" id="BLXT01008494">
    <property type="protein sequence ID" value="GFO49574.1"/>
    <property type="molecule type" value="Genomic_DNA"/>
</dbReference>
<reference evidence="2 3" key="1">
    <citation type="journal article" date="2021" name="Elife">
        <title>Chloroplast acquisition without the gene transfer in kleptoplastic sea slugs, Plakobranchus ocellatus.</title>
        <authorList>
            <person name="Maeda T."/>
            <person name="Takahashi S."/>
            <person name="Yoshida T."/>
            <person name="Shimamura S."/>
            <person name="Takaki Y."/>
            <person name="Nagai Y."/>
            <person name="Toyoda A."/>
            <person name="Suzuki Y."/>
            <person name="Arimoto A."/>
            <person name="Ishii H."/>
            <person name="Satoh N."/>
            <person name="Nishiyama T."/>
            <person name="Hasebe M."/>
            <person name="Maruyama T."/>
            <person name="Minagawa J."/>
            <person name="Obokata J."/>
            <person name="Shigenobu S."/>
        </authorList>
    </citation>
    <scope>NUCLEOTIDE SEQUENCE [LARGE SCALE GENOMIC DNA]</scope>
</reference>
<comment type="caution">
    <text evidence="2">The sequence shown here is derived from an EMBL/GenBank/DDBJ whole genome shotgun (WGS) entry which is preliminary data.</text>
</comment>
<feature type="compositionally biased region" description="Polar residues" evidence="1">
    <location>
        <begin position="176"/>
        <end position="192"/>
    </location>
</feature>
<evidence type="ECO:0000313" key="3">
    <source>
        <dbReference type="Proteomes" id="UP000735302"/>
    </source>
</evidence>